<dbReference type="AlphaFoldDB" id="A0A6J1EP38"/>
<dbReference type="PROSITE" id="PS50811">
    <property type="entry name" value="WRKY"/>
    <property type="match status" value="2"/>
</dbReference>
<keyword evidence="5" id="KW-0805">Transcription regulation</keyword>
<organism evidence="12 13">
    <name type="scientific">Cucurbita moschata</name>
    <name type="common">Winter crookneck squash</name>
    <name type="synonym">Cucurbita pepo var. moschata</name>
    <dbReference type="NCBI Taxonomy" id="3662"/>
    <lineage>
        <taxon>Eukaryota</taxon>
        <taxon>Viridiplantae</taxon>
        <taxon>Streptophyta</taxon>
        <taxon>Embryophyta</taxon>
        <taxon>Tracheophyta</taxon>
        <taxon>Spermatophyta</taxon>
        <taxon>Magnoliopsida</taxon>
        <taxon>eudicotyledons</taxon>
        <taxon>Gunneridae</taxon>
        <taxon>Pentapetalae</taxon>
        <taxon>rosids</taxon>
        <taxon>fabids</taxon>
        <taxon>Cucurbitales</taxon>
        <taxon>Cucurbitaceae</taxon>
        <taxon>Cucurbiteae</taxon>
        <taxon>Cucurbita</taxon>
    </lineage>
</organism>
<dbReference type="RefSeq" id="XP_022927490.1">
    <property type="nucleotide sequence ID" value="XM_023071722.1"/>
</dbReference>
<keyword evidence="7" id="KW-0804">Transcription</keyword>
<keyword evidence="8" id="KW-0539">Nucleus</keyword>
<comment type="subcellular location">
    <subcellularLocation>
        <location evidence="1">Nucleus</location>
    </subcellularLocation>
</comment>
<protein>
    <submittedName>
        <fullName evidence="13">Probable WRKY transcription factor 2</fullName>
    </submittedName>
</protein>
<dbReference type="GO" id="GO:0005634">
    <property type="term" value="C:nucleus"/>
    <property type="evidence" value="ECO:0007669"/>
    <property type="project" value="UniProtKB-SubCell"/>
</dbReference>
<evidence type="ECO:0000256" key="6">
    <source>
        <dbReference type="ARBA" id="ARBA00023125"/>
    </source>
</evidence>
<keyword evidence="4" id="KW-0862">Zinc</keyword>
<dbReference type="SUPFAM" id="SSF118290">
    <property type="entry name" value="WRKY DNA-binding domain"/>
    <property type="match status" value="2"/>
</dbReference>
<dbReference type="Gene3D" id="2.20.25.80">
    <property type="entry name" value="WRKY domain"/>
    <property type="match status" value="2"/>
</dbReference>
<feature type="domain" description="WRKY" evidence="11">
    <location>
        <begin position="217"/>
        <end position="281"/>
    </location>
</feature>
<evidence type="ECO:0000313" key="12">
    <source>
        <dbReference type="Proteomes" id="UP000504609"/>
    </source>
</evidence>
<feature type="region of interest" description="Disordered" evidence="10">
    <location>
        <begin position="502"/>
        <end position="542"/>
    </location>
</feature>
<sequence>MEVYGEHRASKFGDDDVHVDVNGGSLADRRASKRGRNGFNIAMARCPLGSSMVRSPFLTIPSGFSPTVLLDSPIMLLNTHDIPSPTTGTFPIHSIKDENSLLNPIMLEDGSSYGSEDSYYRFTPRGELRLENQEGETDHYQGVESEKTLMDYELLAEFPKEGCSVSEQYELGSSSTDKNNVETCLSSVTHNQDIEQPAAPPPPPLETEHKGSYVPVGMLKTSEDGYNWRKYGQKQVKGSEYPRSYYKCTHPNCIVKKKVERSLDGQITEIIYTGAHNHSKPDPTRRAVLGSVLAPDDAPDTGEGGGSRAKLEGALPWRNSHYGVKDWSVDGLERTSSVSAVTELSEPLYGKTVGGFESIETPELSSTLASHDDDDGGGGGGSGGGGNDDDELTNQGSISADDAEPELKRRRKEGISMETSLGSRSVREQRVVVQIETEFDILEDGYRWRKYGQKVVKGNPNPRSYYKCTSAGCSVRKHVERASHDLKCVITTYEGKHNHLVPAARNSSSSSSSSSSTAQASSAAAATQAAAAPTRKSETQIQDLSTRFYPTPEFSSHEYQRSFGTAPPFCQLKFPPLQTAFPALDFPISLPLSQNLSAFQVFLAERFLTPKQEHEEDNIYASFQAMTDTSSGSSSSSVSSVYQQVMGKFP</sequence>
<reference evidence="13" key="1">
    <citation type="submission" date="2025-08" db="UniProtKB">
        <authorList>
            <consortium name="RefSeq"/>
        </authorList>
    </citation>
    <scope>IDENTIFICATION</scope>
    <source>
        <tissue evidence="13">Young leaves</tissue>
    </source>
</reference>
<dbReference type="GeneID" id="111434299"/>
<dbReference type="GO" id="GO:0003700">
    <property type="term" value="F:DNA-binding transcription factor activity"/>
    <property type="evidence" value="ECO:0007669"/>
    <property type="project" value="InterPro"/>
</dbReference>
<dbReference type="InterPro" id="IPR044810">
    <property type="entry name" value="WRKY_plant"/>
</dbReference>
<dbReference type="Pfam" id="PF03106">
    <property type="entry name" value="WRKY"/>
    <property type="match status" value="2"/>
</dbReference>
<accession>A0A6J1EP38</accession>
<feature type="domain" description="WRKY" evidence="11">
    <location>
        <begin position="437"/>
        <end position="502"/>
    </location>
</feature>
<evidence type="ECO:0000313" key="13">
    <source>
        <dbReference type="RefSeq" id="XP_022927490.1"/>
    </source>
</evidence>
<dbReference type="InterPro" id="IPR003657">
    <property type="entry name" value="WRKY_dom"/>
</dbReference>
<evidence type="ECO:0000256" key="4">
    <source>
        <dbReference type="ARBA" id="ARBA00022833"/>
    </source>
</evidence>
<dbReference type="FunFam" id="2.20.25.80:FF:000003">
    <property type="entry name" value="WRKY transcription factor 57"/>
    <property type="match status" value="1"/>
</dbReference>
<gene>
    <name evidence="13" type="primary">LOC111434299</name>
</gene>
<keyword evidence="12" id="KW-1185">Reference proteome</keyword>
<evidence type="ECO:0000256" key="8">
    <source>
        <dbReference type="ARBA" id="ARBA00023242"/>
    </source>
</evidence>
<dbReference type="Proteomes" id="UP000504609">
    <property type="component" value="Unplaced"/>
</dbReference>
<comment type="similarity">
    <text evidence="9">Belongs to the WRKY group I family.</text>
</comment>
<dbReference type="FunFam" id="2.20.25.80:FF:000006">
    <property type="entry name" value="WRKY transcription factor"/>
    <property type="match status" value="1"/>
</dbReference>
<dbReference type="KEGG" id="cmos:111434299"/>
<name>A0A6J1EP38_CUCMO</name>
<evidence type="ECO:0000256" key="9">
    <source>
        <dbReference type="ARBA" id="ARBA00061157"/>
    </source>
</evidence>
<evidence type="ECO:0000256" key="3">
    <source>
        <dbReference type="ARBA" id="ARBA00022737"/>
    </source>
</evidence>
<proteinExistence type="inferred from homology"/>
<evidence type="ECO:0000256" key="5">
    <source>
        <dbReference type="ARBA" id="ARBA00023015"/>
    </source>
</evidence>
<dbReference type="InterPro" id="IPR036576">
    <property type="entry name" value="WRKY_dom_sf"/>
</dbReference>
<evidence type="ECO:0000256" key="10">
    <source>
        <dbReference type="SAM" id="MobiDB-lite"/>
    </source>
</evidence>
<keyword evidence="6" id="KW-0238">DNA-binding</keyword>
<dbReference type="PANTHER" id="PTHR31221:SF126">
    <property type="entry name" value="WRKY DOMAIN-CONTAINING PROTEIN"/>
    <property type="match status" value="1"/>
</dbReference>
<keyword evidence="3" id="KW-0677">Repeat</keyword>
<feature type="region of interest" description="Disordered" evidence="10">
    <location>
        <begin position="293"/>
        <end position="312"/>
    </location>
</feature>
<dbReference type="GO" id="GO:0043565">
    <property type="term" value="F:sequence-specific DNA binding"/>
    <property type="evidence" value="ECO:0007669"/>
    <property type="project" value="InterPro"/>
</dbReference>
<dbReference type="SMART" id="SM00774">
    <property type="entry name" value="WRKY"/>
    <property type="match status" value="2"/>
</dbReference>
<dbReference type="GO" id="GO:0046872">
    <property type="term" value="F:metal ion binding"/>
    <property type="evidence" value="ECO:0007669"/>
    <property type="project" value="UniProtKB-KW"/>
</dbReference>
<feature type="region of interest" description="Disordered" evidence="10">
    <location>
        <begin position="364"/>
        <end position="426"/>
    </location>
</feature>
<keyword evidence="2" id="KW-0479">Metal-binding</keyword>
<evidence type="ECO:0000256" key="1">
    <source>
        <dbReference type="ARBA" id="ARBA00004123"/>
    </source>
</evidence>
<feature type="compositionally biased region" description="Low complexity" evidence="10">
    <location>
        <begin position="507"/>
        <end position="532"/>
    </location>
</feature>
<evidence type="ECO:0000259" key="11">
    <source>
        <dbReference type="PROSITE" id="PS50811"/>
    </source>
</evidence>
<evidence type="ECO:0000256" key="7">
    <source>
        <dbReference type="ARBA" id="ARBA00023163"/>
    </source>
</evidence>
<evidence type="ECO:0000256" key="2">
    <source>
        <dbReference type="ARBA" id="ARBA00022723"/>
    </source>
</evidence>
<dbReference type="PANTHER" id="PTHR31221">
    <property type="entry name" value="WRKY TRANSCRIPTION FACTOR PROTEIN 1-RELATED"/>
    <property type="match status" value="1"/>
</dbReference>
<feature type="compositionally biased region" description="Gly residues" evidence="10">
    <location>
        <begin position="377"/>
        <end position="386"/>
    </location>
</feature>